<dbReference type="OrthoDB" id="7249596at2"/>
<dbReference type="STRING" id="198092.SAMN02745194_04181"/>
<dbReference type="RefSeq" id="WP_073138358.1">
    <property type="nucleotide sequence ID" value="NZ_FQZF01000032.1"/>
</dbReference>
<keyword evidence="4" id="KW-1185">Reference proteome</keyword>
<keyword evidence="3" id="KW-0675">Receptor</keyword>
<dbReference type="Gene3D" id="3.40.190.150">
    <property type="entry name" value="Bordetella uptake gene, domain 1"/>
    <property type="match status" value="1"/>
</dbReference>
<dbReference type="CDD" id="cd13578">
    <property type="entry name" value="PBP2_Bug27"/>
    <property type="match status" value="1"/>
</dbReference>
<dbReference type="PANTHER" id="PTHR42928">
    <property type="entry name" value="TRICARBOXYLATE-BINDING PROTEIN"/>
    <property type="match status" value="1"/>
</dbReference>
<sequence length="326" mass="33626">MTPIPRRGLLGAAALGALAASRARAQGGWPARPIRLVVPFAAGTTTDILSRLLSPWLGRALDQPVVVDNRSGAGGNLGSAIVAKAPPDGYTLLLGTSGTHGVNASLYADPGFDPVRDFAPVVPFARTTAVLAVRAGLAAHDLRGLVALAKSGGAPLTFASAGNGTTGHLSQALLNQRAGINTVHIPYRSGAQAIGDVLSGRVDAMFYHYLALVPYFREGTLRPIAVTSARRTPTLPEVPTMAEAGLDDFVVDGWWGLYAPAGTPEGPVGRVAEATNAFLADPATLASLQQQGVDPIGGTPPLLAAMTREEVVKWRAVIAASGIRID</sequence>
<evidence type="ECO:0000313" key="3">
    <source>
        <dbReference type="EMBL" id="SHK10887.1"/>
    </source>
</evidence>
<proteinExistence type="inferred from homology"/>
<dbReference type="InterPro" id="IPR006311">
    <property type="entry name" value="TAT_signal"/>
</dbReference>
<dbReference type="SUPFAM" id="SSF53850">
    <property type="entry name" value="Periplasmic binding protein-like II"/>
    <property type="match status" value="1"/>
</dbReference>
<evidence type="ECO:0000313" key="4">
    <source>
        <dbReference type="Proteomes" id="UP000184387"/>
    </source>
</evidence>
<feature type="signal peptide" evidence="2">
    <location>
        <begin position="1"/>
        <end position="25"/>
    </location>
</feature>
<dbReference type="Gene3D" id="3.40.190.10">
    <property type="entry name" value="Periplasmic binding protein-like II"/>
    <property type="match status" value="1"/>
</dbReference>
<evidence type="ECO:0000256" key="1">
    <source>
        <dbReference type="ARBA" id="ARBA00006987"/>
    </source>
</evidence>
<dbReference type="PIRSF" id="PIRSF017082">
    <property type="entry name" value="YflP"/>
    <property type="match status" value="1"/>
</dbReference>
<evidence type="ECO:0000256" key="2">
    <source>
        <dbReference type="SAM" id="SignalP"/>
    </source>
</evidence>
<dbReference type="AlphaFoldDB" id="A0A1M6PSG4"/>
<keyword evidence="2" id="KW-0732">Signal</keyword>
<gene>
    <name evidence="3" type="ORF">SAMN02745194_04181</name>
</gene>
<protein>
    <submittedName>
        <fullName evidence="3">Tripartite-type tricarboxylate transporter, receptor component TctC</fullName>
    </submittedName>
</protein>
<reference evidence="3 4" key="1">
    <citation type="submission" date="2016-11" db="EMBL/GenBank/DDBJ databases">
        <authorList>
            <person name="Jaros S."/>
            <person name="Januszkiewicz K."/>
            <person name="Wedrychowicz H."/>
        </authorList>
    </citation>
    <scope>NUCLEOTIDE SEQUENCE [LARGE SCALE GENOMIC DNA]</scope>
    <source>
        <strain evidence="3 4">DSM 14916</strain>
    </source>
</reference>
<dbReference type="Proteomes" id="UP000184387">
    <property type="component" value="Unassembled WGS sequence"/>
</dbReference>
<organism evidence="3 4">
    <name type="scientific">Muricoccus roseus</name>
    <dbReference type="NCBI Taxonomy" id="198092"/>
    <lineage>
        <taxon>Bacteria</taxon>
        <taxon>Pseudomonadati</taxon>
        <taxon>Pseudomonadota</taxon>
        <taxon>Alphaproteobacteria</taxon>
        <taxon>Acetobacterales</taxon>
        <taxon>Roseomonadaceae</taxon>
        <taxon>Muricoccus</taxon>
    </lineage>
</organism>
<feature type="chain" id="PRO_5012748401" evidence="2">
    <location>
        <begin position="26"/>
        <end position="326"/>
    </location>
</feature>
<dbReference type="EMBL" id="FQZF01000032">
    <property type="protein sequence ID" value="SHK10887.1"/>
    <property type="molecule type" value="Genomic_DNA"/>
</dbReference>
<dbReference type="PANTHER" id="PTHR42928:SF5">
    <property type="entry name" value="BLR1237 PROTEIN"/>
    <property type="match status" value="1"/>
</dbReference>
<accession>A0A1M6PSG4</accession>
<dbReference type="InterPro" id="IPR042100">
    <property type="entry name" value="Bug_dom1"/>
</dbReference>
<comment type="similarity">
    <text evidence="1">Belongs to the UPF0065 (bug) family.</text>
</comment>
<name>A0A1M6PSG4_9PROT</name>
<dbReference type="InterPro" id="IPR005064">
    <property type="entry name" value="BUG"/>
</dbReference>
<dbReference type="PROSITE" id="PS51318">
    <property type="entry name" value="TAT"/>
    <property type="match status" value="1"/>
</dbReference>
<dbReference type="Pfam" id="PF03401">
    <property type="entry name" value="TctC"/>
    <property type="match status" value="1"/>
</dbReference>